<dbReference type="PANTHER" id="PTHR43707:SF1">
    <property type="entry name" value="HISTIDINE--TRNA LIGASE, MITOCHONDRIAL-RELATED"/>
    <property type="match status" value="1"/>
</dbReference>
<dbReference type="InterPro" id="IPR004516">
    <property type="entry name" value="HisRS/HisZ"/>
</dbReference>
<accession>A0ABT1HPN0</accession>
<comment type="caution">
    <text evidence="3">The sequence shown here is derived from an EMBL/GenBank/DDBJ whole genome shotgun (WGS) entry which is preliminary data.</text>
</comment>
<dbReference type="EMBL" id="JAMTCP010000004">
    <property type="protein sequence ID" value="MCP2257472.1"/>
    <property type="molecule type" value="Genomic_DNA"/>
</dbReference>
<keyword evidence="4" id="KW-1185">Reference proteome</keyword>
<name>A0ABT1HPN0_STRSD</name>
<dbReference type="Pfam" id="PF13393">
    <property type="entry name" value="tRNA-synt_His"/>
    <property type="match status" value="1"/>
</dbReference>
<dbReference type="SUPFAM" id="SSF55681">
    <property type="entry name" value="Class II aaRS and biotin synthetases"/>
    <property type="match status" value="1"/>
</dbReference>
<gene>
    <name evidence="3" type="ORF">LX15_001157</name>
</gene>
<dbReference type="InterPro" id="IPR045864">
    <property type="entry name" value="aa-tRNA-synth_II/BPL/LPL"/>
</dbReference>
<evidence type="ECO:0000259" key="2">
    <source>
        <dbReference type="Pfam" id="PF13393"/>
    </source>
</evidence>
<evidence type="ECO:0000256" key="1">
    <source>
        <dbReference type="ARBA" id="ARBA00030619"/>
    </source>
</evidence>
<protein>
    <recommendedName>
        <fullName evidence="1">Histidyl-tRNA synthetase</fullName>
    </recommendedName>
</protein>
<sequence length="175" mass="18505">MRISATECRFPLVGPITPISDGPIDLCVVRSHEYYSGVAFEVDVVADGMAFVEVGGGGRYDRLVGHFVPAGGRRSVPATGFAFGVERLVHLLESLHLLGPGRSTVTSIGLHPGSAEVLLVPAASTGGYLEAARAAAEHRAAGRAVDIYLGAPENWRDYALARGIRQTQPLLVVED</sequence>
<reference evidence="3 4" key="1">
    <citation type="submission" date="2022-06" db="EMBL/GenBank/DDBJ databases">
        <title>Genomic Encyclopedia of Archaeal and Bacterial Type Strains, Phase II (KMG-II): from individual species to whole genera.</title>
        <authorList>
            <person name="Goeker M."/>
        </authorList>
    </citation>
    <scope>NUCLEOTIDE SEQUENCE [LARGE SCALE GENOMIC DNA]</scope>
    <source>
        <strain evidence="3 4">DSM 40477</strain>
    </source>
</reference>
<dbReference type="Gene3D" id="3.30.930.10">
    <property type="entry name" value="Bira Bifunctional Protein, Domain 2"/>
    <property type="match status" value="1"/>
</dbReference>
<organism evidence="3 4">
    <name type="scientific">Streptoalloteichus tenebrarius (strain ATCC 17920 / DSM 40477 / JCM 4838 / CBS 697.72 / NBRC 16177 / NCIMB 11028 / NRRL B-12390 / A12253. 1 / ISP 5477)</name>
    <name type="common">Streptomyces tenebrarius</name>
    <dbReference type="NCBI Taxonomy" id="1933"/>
    <lineage>
        <taxon>Bacteria</taxon>
        <taxon>Bacillati</taxon>
        <taxon>Actinomycetota</taxon>
        <taxon>Actinomycetes</taxon>
        <taxon>Pseudonocardiales</taxon>
        <taxon>Pseudonocardiaceae</taxon>
        <taxon>Streptoalloteichus</taxon>
    </lineage>
</organism>
<evidence type="ECO:0000313" key="3">
    <source>
        <dbReference type="EMBL" id="MCP2257472.1"/>
    </source>
</evidence>
<proteinExistence type="predicted"/>
<feature type="domain" description="Class II Histidinyl-tRNA synthetase (HisRS)-like catalytic core" evidence="2">
    <location>
        <begin position="24"/>
        <end position="88"/>
    </location>
</feature>
<dbReference type="Proteomes" id="UP001205311">
    <property type="component" value="Unassembled WGS sequence"/>
</dbReference>
<evidence type="ECO:0000313" key="4">
    <source>
        <dbReference type="Proteomes" id="UP001205311"/>
    </source>
</evidence>
<dbReference type="InterPro" id="IPR041715">
    <property type="entry name" value="HisRS-like_core"/>
</dbReference>
<dbReference type="PANTHER" id="PTHR43707">
    <property type="entry name" value="HISTIDYL-TRNA SYNTHETASE"/>
    <property type="match status" value="1"/>
</dbReference>
<dbReference type="RefSeq" id="WP_253668431.1">
    <property type="nucleotide sequence ID" value="NZ_JAMTCP010000004.1"/>
</dbReference>